<evidence type="ECO:0000313" key="2">
    <source>
        <dbReference type="EMBL" id="TCP01723.1"/>
    </source>
</evidence>
<evidence type="ECO:0000256" key="1">
    <source>
        <dbReference type="SAM" id="Phobius"/>
    </source>
</evidence>
<dbReference type="AlphaFoldDB" id="A0A4R2MQQ9"/>
<name>A0A4R2MQQ9_RUBGE</name>
<evidence type="ECO:0000313" key="3">
    <source>
        <dbReference type="Proteomes" id="UP000295106"/>
    </source>
</evidence>
<protein>
    <submittedName>
        <fullName evidence="2">Uncharacterized protein</fullName>
    </submittedName>
</protein>
<dbReference type="RefSeq" id="WP_132647792.1">
    <property type="nucleotide sequence ID" value="NZ_CP181386.1"/>
</dbReference>
<feature type="transmembrane region" description="Helical" evidence="1">
    <location>
        <begin position="121"/>
        <end position="146"/>
    </location>
</feature>
<feature type="transmembrane region" description="Helical" evidence="1">
    <location>
        <begin position="78"/>
        <end position="101"/>
    </location>
</feature>
<dbReference type="Proteomes" id="UP000295106">
    <property type="component" value="Unassembled WGS sequence"/>
</dbReference>
<proteinExistence type="predicted"/>
<sequence>MNPATPRAVVLAGGGSAGLVLLELRAALEGAGPYKTLPGLETALAAGLGLGNLLVLTVVGLAACRVGSMGHAVRRRAAFVGLVIVAAAATLAAPLLASAALASLCLRPSLCPDIGNPLLWAYLRGFTGLPWPPMVVGPLVASAMYVRTRRPAGHPGDP</sequence>
<accession>A0A4R2MQQ9</accession>
<dbReference type="GeneID" id="99683810"/>
<keyword evidence="1" id="KW-0472">Membrane</keyword>
<reference evidence="2 3" key="1">
    <citation type="submission" date="2019-03" db="EMBL/GenBank/DDBJ databases">
        <title>Genomic Encyclopedia of Type Strains, Phase IV (KMG-IV): sequencing the most valuable type-strain genomes for metagenomic binning, comparative biology and taxonomic classification.</title>
        <authorList>
            <person name="Goeker M."/>
        </authorList>
    </citation>
    <scope>NUCLEOTIDE SEQUENCE [LARGE SCALE GENOMIC DNA]</scope>
    <source>
        <strain evidence="2 3">DSM 1709</strain>
    </source>
</reference>
<organism evidence="2 3">
    <name type="scientific">Rubrivivax gelatinosus</name>
    <name type="common">Rhodocyclus gelatinosus</name>
    <name type="synonym">Rhodopseudomonas gelatinosa</name>
    <dbReference type="NCBI Taxonomy" id="28068"/>
    <lineage>
        <taxon>Bacteria</taxon>
        <taxon>Pseudomonadati</taxon>
        <taxon>Pseudomonadota</taxon>
        <taxon>Betaproteobacteria</taxon>
        <taxon>Burkholderiales</taxon>
        <taxon>Sphaerotilaceae</taxon>
        <taxon>Rubrivivax</taxon>
    </lineage>
</organism>
<feature type="transmembrane region" description="Helical" evidence="1">
    <location>
        <begin position="43"/>
        <end position="66"/>
    </location>
</feature>
<keyword evidence="1" id="KW-1133">Transmembrane helix</keyword>
<dbReference type="EMBL" id="SLXD01000008">
    <property type="protein sequence ID" value="TCP01723.1"/>
    <property type="molecule type" value="Genomic_DNA"/>
</dbReference>
<comment type="caution">
    <text evidence="2">The sequence shown here is derived from an EMBL/GenBank/DDBJ whole genome shotgun (WGS) entry which is preliminary data.</text>
</comment>
<keyword evidence="1" id="KW-0812">Transmembrane</keyword>
<gene>
    <name evidence="2" type="ORF">EV684_10864</name>
</gene>